<evidence type="ECO:0000313" key="2">
    <source>
        <dbReference type="Proteomes" id="UP000266178"/>
    </source>
</evidence>
<sequence>MRSLLFLVVVAAGLFLYANRFGLAVGYAPFTPVFYWNYTGEAQYDLNTSGLDAIKIVLNGQLSQGELEVEVRKGGQPVTSSVQYRGRFDNTLRYQVDQGQYKIVFKLNQARGRVRYDWVGTKNSSY</sequence>
<keyword evidence="2" id="KW-1185">Reference proteome</keyword>
<organism evidence="1 2">
    <name type="scientific">Meiothermus granaticius NBRC 107808</name>
    <dbReference type="NCBI Taxonomy" id="1227551"/>
    <lineage>
        <taxon>Bacteria</taxon>
        <taxon>Thermotogati</taxon>
        <taxon>Deinococcota</taxon>
        <taxon>Deinococci</taxon>
        <taxon>Thermales</taxon>
        <taxon>Thermaceae</taxon>
        <taxon>Meiothermus</taxon>
    </lineage>
</organism>
<dbReference type="OrthoDB" id="32446at2"/>
<dbReference type="Proteomes" id="UP000266178">
    <property type="component" value="Unassembled WGS sequence"/>
</dbReference>
<dbReference type="AlphaFoldDB" id="A0A399F6E8"/>
<dbReference type="RefSeq" id="WP_119358250.1">
    <property type="nucleotide sequence ID" value="NZ_BJXM01000003.1"/>
</dbReference>
<evidence type="ECO:0000313" key="1">
    <source>
        <dbReference type="EMBL" id="RIH91315.1"/>
    </source>
</evidence>
<comment type="caution">
    <text evidence="1">The sequence shown here is derived from an EMBL/GenBank/DDBJ whole genome shotgun (WGS) entry which is preliminary data.</text>
</comment>
<name>A0A399F6E8_9DEIN</name>
<accession>A0A399F6E8</accession>
<dbReference type="EMBL" id="QWLB01000048">
    <property type="protein sequence ID" value="RIH91315.1"/>
    <property type="molecule type" value="Genomic_DNA"/>
</dbReference>
<protein>
    <submittedName>
        <fullName evidence="1">Uncharacterized protein</fullName>
    </submittedName>
</protein>
<gene>
    <name evidence="1" type="ORF">Mgrana_02808</name>
</gene>
<reference evidence="1 2" key="1">
    <citation type="submission" date="2018-08" db="EMBL/GenBank/DDBJ databases">
        <title>Meiothermus granaticius genome AF-68 sequencing project.</title>
        <authorList>
            <person name="Da Costa M.S."/>
            <person name="Albuquerque L."/>
            <person name="Raposo P."/>
            <person name="Froufe H.J.C."/>
            <person name="Barroso C.S."/>
            <person name="Egas C."/>
        </authorList>
    </citation>
    <scope>NUCLEOTIDE SEQUENCE [LARGE SCALE GENOMIC DNA]</scope>
    <source>
        <strain evidence="1 2">AF-68</strain>
    </source>
</reference>
<proteinExistence type="predicted"/>